<dbReference type="Pfam" id="PF12796">
    <property type="entry name" value="Ank_2"/>
    <property type="match status" value="1"/>
</dbReference>
<dbReference type="InterPro" id="IPR045258">
    <property type="entry name" value="ACAP1/2/3-like"/>
</dbReference>
<evidence type="ECO:0000256" key="5">
    <source>
        <dbReference type="PROSITE-ProRule" id="PRU00023"/>
    </source>
</evidence>
<dbReference type="PROSITE" id="PS50297">
    <property type="entry name" value="ANK_REP_REGION"/>
    <property type="match status" value="1"/>
</dbReference>
<dbReference type="GO" id="GO:0005737">
    <property type="term" value="C:cytoplasm"/>
    <property type="evidence" value="ECO:0007669"/>
    <property type="project" value="InterPro"/>
</dbReference>
<dbReference type="OrthoDB" id="194358at2759"/>
<feature type="domain" description="PH" evidence="8">
    <location>
        <begin position="233"/>
        <end position="339"/>
    </location>
</feature>
<feature type="region of interest" description="Disordered" evidence="7">
    <location>
        <begin position="672"/>
        <end position="718"/>
    </location>
</feature>
<keyword evidence="4" id="KW-0862">Zinc</keyword>
<keyword evidence="5" id="KW-0040">ANK repeat</keyword>
<proteinExistence type="predicted"/>
<dbReference type="Pfam" id="PF01412">
    <property type="entry name" value="ArfGap"/>
    <property type="match status" value="1"/>
</dbReference>
<dbReference type="Pfam" id="PF00169">
    <property type="entry name" value="PH"/>
    <property type="match status" value="1"/>
</dbReference>
<keyword evidence="11" id="KW-1185">Reference proteome</keyword>
<dbReference type="SUPFAM" id="SSF50729">
    <property type="entry name" value="PH domain-like"/>
    <property type="match status" value="1"/>
</dbReference>
<dbReference type="CDD" id="cd07307">
    <property type="entry name" value="BAR"/>
    <property type="match status" value="1"/>
</dbReference>
<dbReference type="FunFam" id="1.10.220.150:FF:000009">
    <property type="entry name" value="stromal membrane-associated protein 1 isoform X1"/>
    <property type="match status" value="1"/>
</dbReference>
<dbReference type="InterPro" id="IPR038508">
    <property type="entry name" value="ArfGAP_dom_sf"/>
</dbReference>
<evidence type="ECO:0000256" key="3">
    <source>
        <dbReference type="ARBA" id="ARBA00022771"/>
    </source>
</evidence>
<dbReference type="PROSITE" id="PS50088">
    <property type="entry name" value="ANK_REPEAT"/>
    <property type="match status" value="2"/>
</dbReference>
<feature type="compositionally biased region" description="Low complexity" evidence="7">
    <location>
        <begin position="373"/>
        <end position="383"/>
    </location>
</feature>
<feature type="compositionally biased region" description="Low complexity" evidence="7">
    <location>
        <begin position="1245"/>
        <end position="1255"/>
    </location>
</feature>
<dbReference type="Gene3D" id="1.25.40.20">
    <property type="entry name" value="Ankyrin repeat-containing domain"/>
    <property type="match status" value="1"/>
</dbReference>
<evidence type="ECO:0000256" key="7">
    <source>
        <dbReference type="SAM" id="MobiDB-lite"/>
    </source>
</evidence>
<keyword evidence="2" id="KW-0479">Metal-binding</keyword>
<evidence type="ECO:0000256" key="6">
    <source>
        <dbReference type="PROSITE-ProRule" id="PRU00288"/>
    </source>
</evidence>
<dbReference type="VEuPathDB" id="AmoebaDB:ACA1_097690"/>
<dbReference type="RefSeq" id="XP_004335096.1">
    <property type="nucleotide sequence ID" value="XM_004335048.1"/>
</dbReference>
<dbReference type="PROSITE" id="PS50115">
    <property type="entry name" value="ARFGAP"/>
    <property type="match status" value="1"/>
</dbReference>
<feature type="compositionally biased region" description="Low complexity" evidence="7">
    <location>
        <begin position="843"/>
        <end position="861"/>
    </location>
</feature>
<feature type="compositionally biased region" description="Low complexity" evidence="7">
    <location>
        <begin position="1133"/>
        <end position="1149"/>
    </location>
</feature>
<dbReference type="PRINTS" id="PR00405">
    <property type="entry name" value="REVINTRACTNG"/>
</dbReference>
<dbReference type="InterPro" id="IPR001164">
    <property type="entry name" value="ArfGAP_dom"/>
</dbReference>
<dbReference type="KEGG" id="acan:ACA1_097690"/>
<feature type="repeat" description="ANK" evidence="5">
    <location>
        <begin position="551"/>
        <end position="583"/>
    </location>
</feature>
<evidence type="ECO:0000256" key="1">
    <source>
        <dbReference type="ARBA" id="ARBA00022468"/>
    </source>
</evidence>
<dbReference type="Pfam" id="PF16746">
    <property type="entry name" value="BAR_3"/>
    <property type="match status" value="1"/>
</dbReference>
<keyword evidence="3 6" id="KW-0863">Zinc-finger</keyword>
<dbReference type="EMBL" id="KB008103">
    <property type="protein sequence ID" value="ELR13083.1"/>
    <property type="molecule type" value="Genomic_DNA"/>
</dbReference>
<protein>
    <submittedName>
        <fullName evidence="10">Ankyrin repeat and PH domain containing GTP-ase activating protein</fullName>
    </submittedName>
</protein>
<dbReference type="Gene3D" id="1.20.1270.60">
    <property type="entry name" value="Arfaptin homology (AH) domain/BAR domain"/>
    <property type="match status" value="1"/>
</dbReference>
<dbReference type="SUPFAM" id="SSF57863">
    <property type="entry name" value="ArfGap/RecO-like zinc finger"/>
    <property type="match status" value="1"/>
</dbReference>
<evidence type="ECO:0000256" key="2">
    <source>
        <dbReference type="ARBA" id="ARBA00022723"/>
    </source>
</evidence>
<dbReference type="SUPFAM" id="SSF103657">
    <property type="entry name" value="BAR/IMD domain-like"/>
    <property type="match status" value="1"/>
</dbReference>
<feature type="compositionally biased region" description="Low complexity" evidence="7">
    <location>
        <begin position="987"/>
        <end position="997"/>
    </location>
</feature>
<dbReference type="SMART" id="SM00105">
    <property type="entry name" value="ArfGap"/>
    <property type="match status" value="1"/>
</dbReference>
<evidence type="ECO:0000259" key="9">
    <source>
        <dbReference type="PROSITE" id="PS50115"/>
    </source>
</evidence>
<dbReference type="GO" id="GO:0008270">
    <property type="term" value="F:zinc ion binding"/>
    <property type="evidence" value="ECO:0007669"/>
    <property type="project" value="UniProtKB-KW"/>
</dbReference>
<accession>L8GK62</accession>
<feature type="compositionally biased region" description="Basic and acidic residues" evidence="7">
    <location>
        <begin position="1191"/>
        <end position="1208"/>
    </location>
</feature>
<dbReference type="PANTHER" id="PTHR23180">
    <property type="entry name" value="CENTAURIN/ARF"/>
    <property type="match status" value="1"/>
</dbReference>
<dbReference type="PANTHER" id="PTHR23180:SF160">
    <property type="entry name" value="ADP-RIBOSYLATION FACTOR GTPASE-ACTIVATING PROTEIN EFFECTOR PROTEIN 1"/>
    <property type="match status" value="1"/>
</dbReference>
<feature type="compositionally biased region" description="Polar residues" evidence="7">
    <location>
        <begin position="772"/>
        <end position="786"/>
    </location>
</feature>
<reference evidence="10 11" key="1">
    <citation type="journal article" date="2013" name="Genome Biol.">
        <title>Genome of Acanthamoeba castellanii highlights extensive lateral gene transfer and early evolution of tyrosine kinase signaling.</title>
        <authorList>
            <person name="Clarke M."/>
            <person name="Lohan A.J."/>
            <person name="Liu B."/>
            <person name="Lagkouvardos I."/>
            <person name="Roy S."/>
            <person name="Zafar N."/>
            <person name="Bertelli C."/>
            <person name="Schilde C."/>
            <person name="Kianianmomeni A."/>
            <person name="Burglin T.R."/>
            <person name="Frech C."/>
            <person name="Turcotte B."/>
            <person name="Kopec K.O."/>
            <person name="Synnott J.M."/>
            <person name="Choo C."/>
            <person name="Paponov I."/>
            <person name="Finkler A."/>
            <person name="Soon Heng Tan C."/>
            <person name="Hutchins A.P."/>
            <person name="Weinmeier T."/>
            <person name="Rattei T."/>
            <person name="Chu J.S."/>
            <person name="Gimenez G."/>
            <person name="Irimia M."/>
            <person name="Rigden D.J."/>
            <person name="Fitzpatrick D.A."/>
            <person name="Lorenzo-Morales J."/>
            <person name="Bateman A."/>
            <person name="Chiu C.H."/>
            <person name="Tang P."/>
            <person name="Hegemann P."/>
            <person name="Fromm H."/>
            <person name="Raoult D."/>
            <person name="Greub G."/>
            <person name="Miranda-Saavedra D."/>
            <person name="Chen N."/>
            <person name="Nash P."/>
            <person name="Ginger M.L."/>
            <person name="Horn M."/>
            <person name="Schaap P."/>
            <person name="Caler L."/>
            <person name="Loftus B."/>
        </authorList>
    </citation>
    <scope>NUCLEOTIDE SEQUENCE [LARGE SCALE GENOMIC DNA]</scope>
    <source>
        <strain evidence="10 11">Neff</strain>
    </source>
</reference>
<dbReference type="GeneID" id="14913543"/>
<feature type="compositionally biased region" description="Polar residues" evidence="7">
    <location>
        <begin position="1084"/>
        <end position="1093"/>
    </location>
</feature>
<feature type="compositionally biased region" description="Low complexity" evidence="7">
    <location>
        <begin position="787"/>
        <end position="799"/>
    </location>
</feature>
<dbReference type="InterPro" id="IPR004148">
    <property type="entry name" value="BAR_dom"/>
</dbReference>
<name>L8GK62_ACACF</name>
<dbReference type="SMART" id="SM00233">
    <property type="entry name" value="PH"/>
    <property type="match status" value="1"/>
</dbReference>
<dbReference type="SUPFAM" id="SSF48403">
    <property type="entry name" value="Ankyrin repeat"/>
    <property type="match status" value="1"/>
</dbReference>
<feature type="region of interest" description="Disordered" evidence="7">
    <location>
        <begin position="342"/>
        <end position="383"/>
    </location>
</feature>
<evidence type="ECO:0000259" key="8">
    <source>
        <dbReference type="PROSITE" id="PS50003"/>
    </source>
</evidence>
<feature type="compositionally biased region" description="Basic and acidic residues" evidence="7">
    <location>
        <begin position="708"/>
        <end position="718"/>
    </location>
</feature>
<evidence type="ECO:0000313" key="10">
    <source>
        <dbReference type="EMBL" id="ELR13083.1"/>
    </source>
</evidence>
<evidence type="ECO:0000313" key="11">
    <source>
        <dbReference type="Proteomes" id="UP000011083"/>
    </source>
</evidence>
<feature type="repeat" description="ANK" evidence="5">
    <location>
        <begin position="584"/>
        <end position="608"/>
    </location>
</feature>
<dbReference type="InterPro" id="IPR001849">
    <property type="entry name" value="PH_domain"/>
</dbReference>
<dbReference type="InterPro" id="IPR036770">
    <property type="entry name" value="Ankyrin_rpt-contain_sf"/>
</dbReference>
<dbReference type="SMART" id="SM00248">
    <property type="entry name" value="ANK"/>
    <property type="match status" value="2"/>
</dbReference>
<dbReference type="GO" id="GO:0005096">
    <property type="term" value="F:GTPase activator activity"/>
    <property type="evidence" value="ECO:0007669"/>
    <property type="project" value="UniProtKB-KW"/>
</dbReference>
<feature type="region of interest" description="Disordered" evidence="7">
    <location>
        <begin position="764"/>
        <end position="862"/>
    </location>
</feature>
<feature type="compositionally biased region" description="Acidic residues" evidence="7">
    <location>
        <begin position="918"/>
        <end position="930"/>
    </location>
</feature>
<feature type="domain" description="Arf-GAP" evidence="9">
    <location>
        <begin position="389"/>
        <end position="511"/>
    </location>
</feature>
<dbReference type="InterPro" id="IPR037278">
    <property type="entry name" value="ARFGAP/RecO"/>
</dbReference>
<dbReference type="CDD" id="cd08204">
    <property type="entry name" value="ArfGap"/>
    <property type="match status" value="1"/>
</dbReference>
<dbReference type="InterPro" id="IPR027267">
    <property type="entry name" value="AH/BAR_dom_sf"/>
</dbReference>
<keyword evidence="1" id="KW-0343">GTPase activation</keyword>
<feature type="compositionally biased region" description="Low complexity" evidence="7">
    <location>
        <begin position="1021"/>
        <end position="1052"/>
    </location>
</feature>
<sequence length="1290" mass="140390">MSGAKANPQDFDSLNRSLKRSVDLRDSTKAILRASEKWNEAGRSYSVDMTDFAEKMLKFVTFVETNEELVTILRYFGKTMKAISQEGNQMMERCGRDFSEPLAQFIENDFIATAEAKKRVDKAMSEYESTLANVKGGITKHNAIDQSRLIEFTQEMERLREGLNQKRADLASRLDKIDVKVEQKLLSYLYDLMASQHQYFIRGCEIFKTIKPRMDQMKLHIDQVAATREKEVVSTKEGYLLHMNEKNRVKNKWMRNWYVLRDGLFYCKVGKEVDNDSVLDIVLCTVRVPARSRSGVGLKEAAKHKFEIMTPGKKKPIVFAAETEGDRKEWVAAIQEAISQSLNSQSSPRVGTPPPVQSAGENRGRLERHMSFGSGTTTTTASTHDQEQMRYLNILRSVPGNDVCADCRSKEPEWASINLGILICLECSGVHRSLGTHISKVRSLTLDKWDPELLIMMKCLGNTKSNKLFEAAMSSNVVPHLSRITPEWRRKHIKAKYAEKVYFTPTTSTPDELSEELYSLVSNKEDAFNVAKFIMLMYQGANVNWPNSNHEHKTPLHRAVELDNIVYVEALTQNGGSPFLLDDRGWTAMHYAAYFNHVRCLSLLLKRGCKGKNDLLLDTEGRTTLQVAEQYRALDCEQLLRAESLHTPKTREANGKHHEKNGAAEAAGGVLGSARSESGGELTADASGDEAKVEAGGGGGGDDDDGETSTRDQRNSELDLRNRTLMTVEDVEKERCWECLQHFLGLPKKDLPEVTEQGKLLAQALREPQKSKGITQSGSDIATRNQSWASDDSVRTSSSESKDTKRTRRLSLNLSLISAVHKGPSRKSGRENGASVVKTAKGSSAAASPQPQPVQSLSQSANIPAVSQIHHQGQQRGINRAATSLGLSGASSSAQNPNAIQPWLQEDYWEDSSKTSTDEDDDEEYVESADSDPVPGGLRKASSVDALPISPKNNQVQQPHHGGEGGADGSGSTRASPKTYLGKLHASLSSLPTTSSSAGQTPAVVVSPPSRGTNIFMRQRSSGPSSPKSPSSPSSPSSSSSSSSSLLSSSPPTNAGGTSVAGMLADARKERKTKKPVAPLDSILTPNSPSRTGSCIVPSPRHGSPPSAPSPLAAMSHRSSSLRNALSIGDMASSPPKSPSSVLSGGSPPDQRRPSGGSLSKATARKAMTSAMTYDYRGDDAMSSTIGFKPQSDRKLWKKEDSKLDRKQSMSFDDGLSGEADNMSVDAYEATASVPTRPTGPPIPAASDSPSSPSSSKKEPPAGDTSAGPPSAAEKKNRRKTFLGFAMTKS</sequence>
<dbReference type="Proteomes" id="UP000011083">
    <property type="component" value="Unassembled WGS sequence"/>
</dbReference>
<dbReference type="InterPro" id="IPR002110">
    <property type="entry name" value="Ankyrin_rpt"/>
</dbReference>
<dbReference type="Gene3D" id="2.30.29.30">
    <property type="entry name" value="Pleckstrin-homology domain (PH domain)/Phosphotyrosine-binding domain (PTB)"/>
    <property type="match status" value="1"/>
</dbReference>
<organism evidence="10 11">
    <name type="scientific">Acanthamoeba castellanii (strain ATCC 30010 / Neff)</name>
    <dbReference type="NCBI Taxonomy" id="1257118"/>
    <lineage>
        <taxon>Eukaryota</taxon>
        <taxon>Amoebozoa</taxon>
        <taxon>Discosea</taxon>
        <taxon>Longamoebia</taxon>
        <taxon>Centramoebida</taxon>
        <taxon>Acanthamoebidae</taxon>
        <taxon>Acanthamoeba</taxon>
    </lineage>
</organism>
<feature type="region of interest" description="Disordered" evidence="7">
    <location>
        <begin position="903"/>
        <end position="1290"/>
    </location>
</feature>
<dbReference type="Gene3D" id="1.10.220.150">
    <property type="entry name" value="Arf GTPase activating protein"/>
    <property type="match status" value="1"/>
</dbReference>
<dbReference type="InterPro" id="IPR011993">
    <property type="entry name" value="PH-like_dom_sf"/>
</dbReference>
<gene>
    <name evidence="10" type="ORF">ACA1_097690</name>
</gene>
<dbReference type="PROSITE" id="PS50003">
    <property type="entry name" value="PH_DOMAIN"/>
    <property type="match status" value="1"/>
</dbReference>
<evidence type="ECO:0000256" key="4">
    <source>
        <dbReference type="ARBA" id="ARBA00022833"/>
    </source>
</evidence>